<feature type="non-terminal residue" evidence="6">
    <location>
        <position position="1"/>
    </location>
</feature>
<evidence type="ECO:0000313" key="7">
    <source>
        <dbReference type="Proteomes" id="UP001166093"/>
    </source>
</evidence>
<dbReference type="SUPFAM" id="SSF48726">
    <property type="entry name" value="Immunoglobulin"/>
    <property type="match status" value="1"/>
</dbReference>
<accession>A0ABS2Y352</accession>
<keyword evidence="4" id="KW-0732">Signal</keyword>
<evidence type="ECO:0000313" key="6">
    <source>
        <dbReference type="EMBL" id="MBN3280863.1"/>
    </source>
</evidence>
<keyword evidence="1" id="KW-0391">Immunity</keyword>
<dbReference type="InterPro" id="IPR013783">
    <property type="entry name" value="Ig-like_fold"/>
</dbReference>
<evidence type="ECO:0000256" key="2">
    <source>
        <dbReference type="ARBA" id="ARBA00023130"/>
    </source>
</evidence>
<dbReference type="Proteomes" id="UP001166093">
    <property type="component" value="Unassembled WGS sequence"/>
</dbReference>
<dbReference type="PANTHER" id="PTHR23266">
    <property type="entry name" value="IMMUNOGLOBULIN HEAVY CHAIN"/>
    <property type="match status" value="1"/>
</dbReference>
<dbReference type="InterPro" id="IPR050199">
    <property type="entry name" value="IgHV"/>
</dbReference>
<comment type="caution">
    <text evidence="6">The sequence shown here is derived from an EMBL/GenBank/DDBJ whole genome shotgun (WGS) entry which is preliminary data.</text>
</comment>
<feature type="chain" id="PRO_5045408749" evidence="4">
    <location>
        <begin position="17"/>
        <end position="110"/>
    </location>
</feature>
<proteinExistence type="predicted"/>
<keyword evidence="7" id="KW-1185">Reference proteome</keyword>
<keyword evidence="3" id="KW-1280">Immunoglobulin</keyword>
<dbReference type="Gene3D" id="2.60.40.10">
    <property type="entry name" value="Immunoglobulins"/>
    <property type="match status" value="1"/>
</dbReference>
<evidence type="ECO:0000256" key="1">
    <source>
        <dbReference type="ARBA" id="ARBA00022859"/>
    </source>
</evidence>
<feature type="non-terminal residue" evidence="6">
    <location>
        <position position="110"/>
    </location>
</feature>
<dbReference type="InterPro" id="IPR036179">
    <property type="entry name" value="Ig-like_dom_sf"/>
</dbReference>
<evidence type="ECO:0000259" key="5">
    <source>
        <dbReference type="PROSITE" id="PS50835"/>
    </source>
</evidence>
<evidence type="ECO:0000256" key="3">
    <source>
        <dbReference type="ARBA" id="ARBA00043265"/>
    </source>
</evidence>
<name>A0ABS2Y352_POLSP</name>
<dbReference type="Pfam" id="PF07686">
    <property type="entry name" value="V-set"/>
    <property type="match status" value="1"/>
</dbReference>
<dbReference type="SMART" id="SM00406">
    <property type="entry name" value="IGv"/>
    <property type="match status" value="1"/>
</dbReference>
<keyword evidence="2" id="KW-1064">Adaptive immunity</keyword>
<dbReference type="InterPro" id="IPR007110">
    <property type="entry name" value="Ig-like_dom"/>
</dbReference>
<dbReference type="PROSITE" id="PS50835">
    <property type="entry name" value="IG_LIKE"/>
    <property type="match status" value="1"/>
</dbReference>
<sequence>NVFDCFLLSFFTELLASQLVLQSQKAIVAPAWSSTVLHCSVNGAAMSSYTMLWYRQQPSGKAIEFICDEFARYGQGFADRFEMTHSSSENQFILGIRNLTSEDTGTYYCA</sequence>
<feature type="domain" description="Ig-like" evidence="5">
    <location>
        <begin position="33"/>
        <end position="110"/>
    </location>
</feature>
<evidence type="ECO:0000256" key="4">
    <source>
        <dbReference type="SAM" id="SignalP"/>
    </source>
</evidence>
<protein>
    <submittedName>
        <fullName evidence="6">HVM60 protein</fullName>
    </submittedName>
</protein>
<dbReference type="EMBL" id="JAAWVQ010102514">
    <property type="protein sequence ID" value="MBN3280863.1"/>
    <property type="molecule type" value="Genomic_DNA"/>
</dbReference>
<gene>
    <name evidence="6" type="primary">Ighv36</name>
    <name evidence="6" type="ORF">GTO93_0021186</name>
</gene>
<organism evidence="6 7">
    <name type="scientific">Polyodon spathula</name>
    <name type="common">North American paddlefish</name>
    <name type="synonym">Squalus spathula</name>
    <dbReference type="NCBI Taxonomy" id="7913"/>
    <lineage>
        <taxon>Eukaryota</taxon>
        <taxon>Metazoa</taxon>
        <taxon>Chordata</taxon>
        <taxon>Craniata</taxon>
        <taxon>Vertebrata</taxon>
        <taxon>Euteleostomi</taxon>
        <taxon>Actinopterygii</taxon>
        <taxon>Chondrostei</taxon>
        <taxon>Acipenseriformes</taxon>
        <taxon>Polyodontidae</taxon>
        <taxon>Polyodon</taxon>
    </lineage>
</organism>
<reference evidence="6" key="1">
    <citation type="journal article" date="2021" name="Cell">
        <title>Tracing the genetic footprints of vertebrate landing in non-teleost ray-finned fishes.</title>
        <authorList>
            <person name="Bi X."/>
            <person name="Wang K."/>
            <person name="Yang L."/>
            <person name="Pan H."/>
            <person name="Jiang H."/>
            <person name="Wei Q."/>
            <person name="Fang M."/>
            <person name="Yu H."/>
            <person name="Zhu C."/>
            <person name="Cai Y."/>
            <person name="He Y."/>
            <person name="Gan X."/>
            <person name="Zeng H."/>
            <person name="Yu D."/>
            <person name="Zhu Y."/>
            <person name="Jiang H."/>
            <person name="Qiu Q."/>
            <person name="Yang H."/>
            <person name="Zhang Y.E."/>
            <person name="Wang W."/>
            <person name="Zhu M."/>
            <person name="He S."/>
            <person name="Zhang G."/>
        </authorList>
    </citation>
    <scope>NUCLEOTIDE SEQUENCE</scope>
    <source>
        <strain evidence="6">Pddl_001</strain>
    </source>
</reference>
<feature type="signal peptide" evidence="4">
    <location>
        <begin position="1"/>
        <end position="16"/>
    </location>
</feature>
<dbReference type="InterPro" id="IPR013106">
    <property type="entry name" value="Ig_V-set"/>
</dbReference>